<feature type="transmembrane region" description="Helical" evidence="1">
    <location>
        <begin position="346"/>
        <end position="367"/>
    </location>
</feature>
<organism evidence="3 4">
    <name type="scientific">Candidatus Berkelbacteria bacterium RIFOXYA2_FULL_43_10</name>
    <dbReference type="NCBI Taxonomy" id="1797472"/>
    <lineage>
        <taxon>Bacteria</taxon>
        <taxon>Candidatus Berkelbacteria</taxon>
    </lineage>
</organism>
<proteinExistence type="predicted"/>
<feature type="transmembrane region" description="Helical" evidence="1">
    <location>
        <begin position="186"/>
        <end position="208"/>
    </location>
</feature>
<feature type="transmembrane region" description="Helical" evidence="1">
    <location>
        <begin position="20"/>
        <end position="37"/>
    </location>
</feature>
<dbReference type="AlphaFoldDB" id="A0A1F5E9I7"/>
<dbReference type="STRING" id="1797472.A2215_00065"/>
<protein>
    <recommendedName>
        <fullName evidence="2">Predicted membrane protein YciQ-like C-terminal domain-containing protein</fullName>
    </recommendedName>
</protein>
<reference evidence="3 4" key="1">
    <citation type="journal article" date="2016" name="Nat. Commun.">
        <title>Thousands of microbial genomes shed light on interconnected biogeochemical processes in an aquifer system.</title>
        <authorList>
            <person name="Anantharaman K."/>
            <person name="Brown C.T."/>
            <person name="Hug L.A."/>
            <person name="Sharon I."/>
            <person name="Castelle C.J."/>
            <person name="Probst A.J."/>
            <person name="Thomas B.C."/>
            <person name="Singh A."/>
            <person name="Wilkins M.J."/>
            <person name="Karaoz U."/>
            <person name="Brodie E.L."/>
            <person name="Williams K.H."/>
            <person name="Hubbard S.S."/>
            <person name="Banfield J.F."/>
        </authorList>
    </citation>
    <scope>NUCLEOTIDE SEQUENCE [LARGE SCALE GENOMIC DNA]</scope>
</reference>
<keyword evidence="1" id="KW-1133">Transmembrane helix</keyword>
<dbReference type="Proteomes" id="UP000178583">
    <property type="component" value="Unassembled WGS sequence"/>
</dbReference>
<sequence>MGKNIGRKGSGILGIYPRKLLFFTLIALIALAIGYYLRYNQYSADALKAVPVESAASGATIYAQVTEDGKITLDGNKSSWTFGLVNDLDELRVVALQNPGDYIEEFNLELALPKNVAYSSDFEILAIHGVDSSRAYAKDSKTIAYTASGVSPYATISIVAKLPKGTISYPFYSKAVERASELEFNYWLVLAGLLPLLTLIFLIAFLAYQMRLHKIDLPDKEISSPPMAIPPALVGALYHQSVGPRELAATLIDLACRKDIYILDRERGFAFGKGKFDSRLLGYEKMLLSKIFRNNLTSERIEIEKRIASHLYSKKMSVVSAGIYAIATRLGYFRVNPSKVHAKYRLIGILALIIGLGGFLATLLTPSLPGASIFLWLGMMVTALIITFTAGNIPLRTEIGKEALSNWLAFKKYLTNPEPIPYTPSVYALFEEYLPYAMVLDCESAWAKRFEEHNFIVPEWFMTDKVGLGLDDFCLSLFPIISYVARGFAQLREPGFE</sequence>
<keyword evidence="1" id="KW-0812">Transmembrane</keyword>
<feature type="domain" description="Predicted membrane protein YciQ-like C-terminal" evidence="2">
    <location>
        <begin position="225"/>
        <end position="450"/>
    </location>
</feature>
<keyword evidence="1" id="KW-0472">Membrane</keyword>
<dbReference type="Pfam" id="PF20990">
    <property type="entry name" value="DUF2207_C"/>
    <property type="match status" value="1"/>
</dbReference>
<dbReference type="InterPro" id="IPR048389">
    <property type="entry name" value="YciQ-like_C"/>
</dbReference>
<evidence type="ECO:0000259" key="2">
    <source>
        <dbReference type="Pfam" id="PF20990"/>
    </source>
</evidence>
<feature type="transmembrane region" description="Helical" evidence="1">
    <location>
        <begin position="373"/>
        <end position="395"/>
    </location>
</feature>
<gene>
    <name evidence="3" type="ORF">A2215_00065</name>
</gene>
<evidence type="ECO:0000256" key="1">
    <source>
        <dbReference type="SAM" id="Phobius"/>
    </source>
</evidence>
<evidence type="ECO:0000313" key="4">
    <source>
        <dbReference type="Proteomes" id="UP000178583"/>
    </source>
</evidence>
<dbReference type="EMBL" id="MEZY01000023">
    <property type="protein sequence ID" value="OGD64079.1"/>
    <property type="molecule type" value="Genomic_DNA"/>
</dbReference>
<comment type="caution">
    <text evidence="3">The sequence shown here is derived from an EMBL/GenBank/DDBJ whole genome shotgun (WGS) entry which is preliminary data.</text>
</comment>
<accession>A0A1F5E9I7</accession>
<name>A0A1F5E9I7_9BACT</name>
<evidence type="ECO:0000313" key="3">
    <source>
        <dbReference type="EMBL" id="OGD64079.1"/>
    </source>
</evidence>